<dbReference type="WBParaSite" id="mrna-Wban_06479">
    <property type="protein sequence ID" value="mrna-Wban_06479"/>
    <property type="gene ID" value="Wban_06479"/>
</dbReference>
<evidence type="ECO:0000313" key="3">
    <source>
        <dbReference type="WBParaSite" id="mrna-Wban_06479"/>
    </source>
</evidence>
<reference evidence="3" key="3">
    <citation type="submission" date="2024-02" db="UniProtKB">
        <authorList>
            <consortium name="WormBaseParasite"/>
        </authorList>
    </citation>
    <scope>IDENTIFICATION</scope>
    <source>
        <strain evidence="3">pt0022</strain>
    </source>
</reference>
<reference evidence="2" key="2">
    <citation type="journal article" date="2016" name="Mol. Ecol.">
        <title>Population genomics of the filarial nematode parasite Wuchereria bancrofti from mosquitoes.</title>
        <authorList>
            <person name="Small S.T."/>
            <person name="Reimer L.J."/>
            <person name="Tisch D.J."/>
            <person name="King C.L."/>
            <person name="Christensen B.M."/>
            <person name="Siba P.M."/>
            <person name="Kazura J.W."/>
            <person name="Serre D."/>
            <person name="Zimmerman P.A."/>
        </authorList>
    </citation>
    <scope>NUCLEOTIDE SEQUENCE</scope>
    <source>
        <strain evidence="2">pt0022</strain>
    </source>
</reference>
<feature type="region of interest" description="Disordered" evidence="1">
    <location>
        <begin position="1"/>
        <end position="27"/>
    </location>
</feature>
<reference evidence="2" key="1">
    <citation type="submission" date="2015-03" db="EMBL/GenBank/DDBJ databases">
        <title>Wuchereria bancrofti Genome Sequencing Papua New Guinea Strain.</title>
        <authorList>
            <person name="Small S.T."/>
            <person name="Serre D."/>
            <person name="Zimmerman P.A."/>
        </authorList>
    </citation>
    <scope>NUCLEOTIDE SEQUENCE [LARGE SCALE GENOMIC DNA]</scope>
    <source>
        <strain evidence="2">pt0022</strain>
    </source>
</reference>
<sequence length="113" mass="13231">MGSFSNEEHREEKEGKKDALDNSFLPFEAPRNAERNLKTTIQDIWKEKKNLHNLFENIAIKVDMSIRCLLIKKRGNLKEKSLRMNNVNDELNNITYQPILNSLIDVLFTDNIN</sequence>
<dbReference type="Proteomes" id="UP000093561">
    <property type="component" value="Unassembled WGS sequence"/>
</dbReference>
<protein>
    <submittedName>
        <fullName evidence="3">Uncharacterized protein</fullName>
    </submittedName>
</protein>
<evidence type="ECO:0000256" key="1">
    <source>
        <dbReference type="SAM" id="MobiDB-lite"/>
    </source>
</evidence>
<name>A0AAF5PW52_WUCBA</name>
<organism evidence="2 3">
    <name type="scientific">Wuchereria bancrofti</name>
    <dbReference type="NCBI Taxonomy" id="6293"/>
    <lineage>
        <taxon>Eukaryota</taxon>
        <taxon>Metazoa</taxon>
        <taxon>Ecdysozoa</taxon>
        <taxon>Nematoda</taxon>
        <taxon>Chromadorea</taxon>
        <taxon>Rhabditida</taxon>
        <taxon>Spirurina</taxon>
        <taxon>Spiruromorpha</taxon>
        <taxon>Filarioidea</taxon>
        <taxon>Onchocercidae</taxon>
        <taxon>Wuchereria</taxon>
    </lineage>
</organism>
<dbReference type="AlphaFoldDB" id="A0AAF5PW52"/>
<accession>A0AAF5PW52</accession>
<feature type="compositionally biased region" description="Basic and acidic residues" evidence="1">
    <location>
        <begin position="1"/>
        <end position="20"/>
    </location>
</feature>
<proteinExistence type="predicted"/>
<evidence type="ECO:0000313" key="2">
    <source>
        <dbReference type="Proteomes" id="UP000093561"/>
    </source>
</evidence>